<organism evidence="6 7">
    <name type="scientific">Corallococcus sicarius</name>
    <dbReference type="NCBI Taxonomy" id="2316726"/>
    <lineage>
        <taxon>Bacteria</taxon>
        <taxon>Pseudomonadati</taxon>
        <taxon>Myxococcota</taxon>
        <taxon>Myxococcia</taxon>
        <taxon>Myxococcales</taxon>
        <taxon>Cystobacterineae</taxon>
        <taxon>Myxococcaceae</taxon>
        <taxon>Corallococcus</taxon>
    </lineage>
</organism>
<proteinExistence type="predicted"/>
<dbReference type="GO" id="GO:0016020">
    <property type="term" value="C:membrane"/>
    <property type="evidence" value="ECO:0007669"/>
    <property type="project" value="UniProtKB-SubCell"/>
</dbReference>
<evidence type="ECO:0000256" key="3">
    <source>
        <dbReference type="ARBA" id="ARBA00022989"/>
    </source>
</evidence>
<protein>
    <submittedName>
        <fullName evidence="6">Isoprenylcysteine carboxylmethyltransferase family protein</fullName>
    </submittedName>
</protein>
<dbReference type="OrthoDB" id="5293276at2"/>
<dbReference type="Gene3D" id="1.20.120.1630">
    <property type="match status" value="1"/>
</dbReference>
<dbReference type="Proteomes" id="UP000273405">
    <property type="component" value="Unassembled WGS sequence"/>
</dbReference>
<dbReference type="InterPro" id="IPR052527">
    <property type="entry name" value="Metal_cation-efflux_comp"/>
</dbReference>
<feature type="transmembrane region" description="Helical" evidence="5">
    <location>
        <begin position="98"/>
        <end position="117"/>
    </location>
</feature>
<comment type="subcellular location">
    <subcellularLocation>
        <location evidence="1">Membrane</location>
        <topology evidence="1">Multi-pass membrane protein</topology>
    </subcellularLocation>
</comment>
<reference evidence="7" key="1">
    <citation type="submission" date="2018-09" db="EMBL/GenBank/DDBJ databases">
        <authorList>
            <person name="Livingstone P.G."/>
            <person name="Whitworth D.E."/>
        </authorList>
    </citation>
    <scope>NUCLEOTIDE SEQUENCE [LARGE SCALE GENOMIC DNA]</scope>
    <source>
        <strain evidence="7">CA040B</strain>
    </source>
</reference>
<dbReference type="Pfam" id="PF04140">
    <property type="entry name" value="ICMT"/>
    <property type="match status" value="1"/>
</dbReference>
<evidence type="ECO:0000256" key="1">
    <source>
        <dbReference type="ARBA" id="ARBA00004141"/>
    </source>
</evidence>
<dbReference type="AlphaFoldDB" id="A0A3A8N2J8"/>
<evidence type="ECO:0000256" key="4">
    <source>
        <dbReference type="ARBA" id="ARBA00023136"/>
    </source>
</evidence>
<sequence length="215" mass="23936">MKHLHRWMPTLLLVTGVGLLIPLGIRQVLRTPEESRPLAAVMLGAYLAWMLLESRVTLRETRKPTAERDSATLELYAVGRLATILLAVAFPTLEQGPVPRAVGLFCFIAGVSLRLTAIRTLGRAYSHRVRLPDASLLVTGGVYRKLRHPAYTGMLLAHVGYLLVFPAVPGLAVFVLLFVPAVLLRIRHEERLLLGSFPGYAEYAASRKRLVPWLW</sequence>
<dbReference type="EMBL" id="RAWG01000202">
    <property type="protein sequence ID" value="RKH38253.1"/>
    <property type="molecule type" value="Genomic_DNA"/>
</dbReference>
<dbReference type="PANTHER" id="PTHR43847">
    <property type="entry name" value="BLL3993 PROTEIN"/>
    <property type="match status" value="1"/>
</dbReference>
<keyword evidence="3 5" id="KW-1133">Transmembrane helix</keyword>
<dbReference type="GO" id="GO:0032259">
    <property type="term" value="P:methylation"/>
    <property type="evidence" value="ECO:0007669"/>
    <property type="project" value="UniProtKB-KW"/>
</dbReference>
<dbReference type="PROSITE" id="PS50244">
    <property type="entry name" value="S5A_REDUCTASE"/>
    <property type="match status" value="1"/>
</dbReference>
<keyword evidence="6" id="KW-0489">Methyltransferase</keyword>
<feature type="transmembrane region" description="Helical" evidence="5">
    <location>
        <begin position="73"/>
        <end position="92"/>
    </location>
</feature>
<keyword evidence="7" id="KW-1185">Reference proteome</keyword>
<gene>
    <name evidence="6" type="ORF">D7X12_26860</name>
</gene>
<name>A0A3A8N2J8_9BACT</name>
<dbReference type="InterPro" id="IPR007269">
    <property type="entry name" value="ICMT_MeTrfase"/>
</dbReference>
<keyword evidence="2 5" id="KW-0812">Transmembrane</keyword>
<dbReference type="RefSeq" id="WP_120628123.1">
    <property type="nucleotide sequence ID" value="NZ_RAWG01000202.1"/>
</dbReference>
<evidence type="ECO:0000313" key="6">
    <source>
        <dbReference type="EMBL" id="RKH38253.1"/>
    </source>
</evidence>
<comment type="caution">
    <text evidence="6">The sequence shown here is derived from an EMBL/GenBank/DDBJ whole genome shotgun (WGS) entry which is preliminary data.</text>
</comment>
<evidence type="ECO:0000313" key="7">
    <source>
        <dbReference type="Proteomes" id="UP000273405"/>
    </source>
</evidence>
<feature type="transmembrane region" description="Helical" evidence="5">
    <location>
        <begin position="158"/>
        <end position="184"/>
    </location>
</feature>
<dbReference type="PANTHER" id="PTHR43847:SF1">
    <property type="entry name" value="BLL3993 PROTEIN"/>
    <property type="match status" value="1"/>
</dbReference>
<evidence type="ECO:0000256" key="5">
    <source>
        <dbReference type="SAM" id="Phobius"/>
    </source>
</evidence>
<feature type="transmembrane region" description="Helical" evidence="5">
    <location>
        <begin position="36"/>
        <end position="52"/>
    </location>
</feature>
<keyword evidence="6" id="KW-0808">Transferase</keyword>
<dbReference type="GO" id="GO:0004671">
    <property type="term" value="F:protein C-terminal S-isoprenylcysteine carboxyl O-methyltransferase activity"/>
    <property type="evidence" value="ECO:0007669"/>
    <property type="project" value="InterPro"/>
</dbReference>
<evidence type="ECO:0000256" key="2">
    <source>
        <dbReference type="ARBA" id="ARBA00022692"/>
    </source>
</evidence>
<accession>A0A3A8N2J8</accession>
<keyword evidence="4 5" id="KW-0472">Membrane</keyword>